<proteinExistence type="predicted"/>
<dbReference type="AlphaFoldDB" id="A0A223NZS2"/>
<reference evidence="1 2" key="1">
    <citation type="submission" date="2017-08" db="EMBL/GenBank/DDBJ databases">
        <title>Complete genome sequence of Mucilaginibacter sp. strain BJC16-A31.</title>
        <authorList>
            <consortium name="Henan University of Science and Technology"/>
            <person name="You X."/>
        </authorList>
    </citation>
    <scope>NUCLEOTIDE SEQUENCE [LARGE SCALE GENOMIC DNA]</scope>
    <source>
        <strain evidence="1 2">BJC16-A31</strain>
    </source>
</reference>
<protein>
    <submittedName>
        <fullName evidence="1">Uncharacterized protein</fullName>
    </submittedName>
</protein>
<dbReference type="KEGG" id="muc:MuYL_3492"/>
<dbReference type="Proteomes" id="UP000215002">
    <property type="component" value="Chromosome"/>
</dbReference>
<dbReference type="RefSeq" id="WP_094571569.1">
    <property type="nucleotide sequence ID" value="NZ_CP022743.1"/>
</dbReference>
<name>A0A223NZS2_9SPHI</name>
<organism evidence="1 2">
    <name type="scientific">Mucilaginibacter xinganensis</name>
    <dbReference type="NCBI Taxonomy" id="1234841"/>
    <lineage>
        <taxon>Bacteria</taxon>
        <taxon>Pseudomonadati</taxon>
        <taxon>Bacteroidota</taxon>
        <taxon>Sphingobacteriia</taxon>
        <taxon>Sphingobacteriales</taxon>
        <taxon>Sphingobacteriaceae</taxon>
        <taxon>Mucilaginibacter</taxon>
    </lineage>
</organism>
<evidence type="ECO:0000313" key="2">
    <source>
        <dbReference type="Proteomes" id="UP000215002"/>
    </source>
</evidence>
<gene>
    <name evidence="1" type="ORF">MuYL_3492</name>
</gene>
<evidence type="ECO:0000313" key="1">
    <source>
        <dbReference type="EMBL" id="ASU35377.1"/>
    </source>
</evidence>
<keyword evidence="2" id="KW-1185">Reference proteome</keyword>
<dbReference type="EMBL" id="CP022743">
    <property type="protein sequence ID" value="ASU35377.1"/>
    <property type="molecule type" value="Genomic_DNA"/>
</dbReference>
<sequence length="153" mass="16821">MDIKDLSPEVRAIMLSSLEATIADYERKILDVKIAIAHLADGLKQPIQAIRSNLDKPIVNKATRKKRDGGWFDKIQAVLEKATAPLTSREILNAIAIEFPEVENNATSMGSLSPALNSSADKGELIKNYKKGSFATFELPNKNVINFNNAVNQ</sequence>
<accession>A0A223NZS2</accession>